<sequence length="892" mass="99417">ALTTRTIETPRAGRRGSVYEIPLNPTQATAVRNALAQSIYNRLFDWIVARVNRSLNSHSHSAHTIGVLDIYGFEIFESNSFEQLCINYVNEKLQQIFIELTLKAEQEEYVRERIEWTPIKYFNNKIVCDLIEAKRPPGIFAAMNDACATAHADSTAADNSFRQRLTACTSNPHLELYDQNFTVKHYAGNVTYTIDGMTDKNKDQLQKDLLELCKASGNRFLQDLFPEPLNTDARKRPPTASDRIKLSANELFTKLMQSQPSYIRTIKPNENKSPTEYDDQRVLHQIKYLGLCENIRVRRAGFAYRQTFDKVVERFYLLSSATSYAGDYVWKGDAKSACTQIFKDTGIDSSEWQLGVTKAFIRHPETLWALENQREMYWHNMATRIQRAWSKFMAHKHDCATKIQQAWSLSRDRLRHVKEREEARSILSGRKQRRRHSMASTRTFYGDYLGVLGSGGQFIRETIGITENDAVLFSSRGETLVARKMRSAKPGPRILVLTPRDLFVVAQGLDQNGVLTHTLEHRVALASISQVSMSPLQDGWMVFHVNSQPDLVARCDLKAELMYRAVKASGNRIAVNISATIKYNNKNMKATALKFEEAGASPHEQFEKKVVRVCSGLPSSSESRQVKKVVPTTTMTSAYRAPRKAAQPATRRPNTNVVVPGMSVPTPASVATTITAGGSATPKKKGVTSANTVVTTAALEATQQQQELQPAQTQTYSAANSVSSSSTQVPPPPPPPPPAAPAATKYPRYKALYDFPASDSNMELVANMVYEIIEKSDSGWWLARKEGETDEGWVPYNYLNSDPEPPKQAVTTNDKPSNNHLNIAAAMKTASQGLNDRTSNSMAELAAALANRPASPNGGIAAAAAARSNFASRRPAYNSRPIMNDDSDEEWV</sequence>
<dbReference type="Proteomes" id="UP001145114">
    <property type="component" value="Unassembled WGS sequence"/>
</dbReference>
<protein>
    <submittedName>
        <fullName evidence="1">Class II myosin</fullName>
    </submittedName>
</protein>
<gene>
    <name evidence="1" type="primary">MYO1_2</name>
    <name evidence="1" type="ORF">EV182_001560</name>
</gene>
<feature type="non-terminal residue" evidence="1">
    <location>
        <position position="1"/>
    </location>
</feature>
<name>A0ACC1HSZ8_9FUNG</name>
<keyword evidence="2" id="KW-1185">Reference proteome</keyword>
<evidence type="ECO:0000313" key="1">
    <source>
        <dbReference type="EMBL" id="KAJ1679678.1"/>
    </source>
</evidence>
<comment type="caution">
    <text evidence="1">The sequence shown here is derived from an EMBL/GenBank/DDBJ whole genome shotgun (WGS) entry which is preliminary data.</text>
</comment>
<dbReference type="EMBL" id="JAMZIH010000238">
    <property type="protein sequence ID" value="KAJ1679678.1"/>
    <property type="molecule type" value="Genomic_DNA"/>
</dbReference>
<reference evidence="1" key="1">
    <citation type="submission" date="2022-06" db="EMBL/GenBank/DDBJ databases">
        <title>Phylogenomic reconstructions and comparative analyses of Kickxellomycotina fungi.</title>
        <authorList>
            <person name="Reynolds N.K."/>
            <person name="Stajich J.E."/>
            <person name="Barry K."/>
            <person name="Grigoriev I.V."/>
            <person name="Crous P."/>
            <person name="Smith M.E."/>
        </authorList>
    </citation>
    <scope>NUCLEOTIDE SEQUENCE</scope>
    <source>
        <strain evidence="1">RSA 2271</strain>
    </source>
</reference>
<proteinExistence type="predicted"/>
<evidence type="ECO:0000313" key="2">
    <source>
        <dbReference type="Proteomes" id="UP001145114"/>
    </source>
</evidence>
<organism evidence="1 2">
    <name type="scientific">Spiromyces aspiralis</name>
    <dbReference type="NCBI Taxonomy" id="68401"/>
    <lineage>
        <taxon>Eukaryota</taxon>
        <taxon>Fungi</taxon>
        <taxon>Fungi incertae sedis</taxon>
        <taxon>Zoopagomycota</taxon>
        <taxon>Kickxellomycotina</taxon>
        <taxon>Kickxellomycetes</taxon>
        <taxon>Kickxellales</taxon>
        <taxon>Kickxellaceae</taxon>
        <taxon>Spiromyces</taxon>
    </lineage>
</organism>
<accession>A0ACC1HSZ8</accession>